<dbReference type="EMBL" id="JAGGJU010000011">
    <property type="protein sequence ID" value="MBP1852426.1"/>
    <property type="molecule type" value="Genomic_DNA"/>
</dbReference>
<accession>A0ABS4E3C8</accession>
<evidence type="ECO:0000313" key="2">
    <source>
        <dbReference type="EMBL" id="MBP1852426.1"/>
    </source>
</evidence>
<gene>
    <name evidence="2" type="ORF">J2Z17_003883</name>
</gene>
<proteinExistence type="predicted"/>
<evidence type="ECO:0000256" key="1">
    <source>
        <dbReference type="SAM" id="MobiDB-lite"/>
    </source>
</evidence>
<feature type="region of interest" description="Disordered" evidence="1">
    <location>
        <begin position="125"/>
        <end position="222"/>
    </location>
</feature>
<feature type="region of interest" description="Disordered" evidence="1">
    <location>
        <begin position="38"/>
        <end position="80"/>
    </location>
</feature>
<name>A0ABS4E3C8_9HYPH</name>
<feature type="region of interest" description="Disordered" evidence="1">
    <location>
        <begin position="1"/>
        <end position="22"/>
    </location>
</feature>
<reference evidence="2 3" key="1">
    <citation type="submission" date="2021-03" db="EMBL/GenBank/DDBJ databases">
        <title>Genomic Encyclopedia of Type Strains, Phase IV (KMG-IV): sequencing the most valuable type-strain genomes for metagenomic binning, comparative biology and taxonomic classification.</title>
        <authorList>
            <person name="Goeker M."/>
        </authorList>
    </citation>
    <scope>NUCLEOTIDE SEQUENCE [LARGE SCALE GENOMIC DNA]</scope>
    <source>
        <strain evidence="2 3">DSM 21600</strain>
    </source>
</reference>
<comment type="caution">
    <text evidence="2">The sequence shown here is derived from an EMBL/GenBank/DDBJ whole genome shotgun (WGS) entry which is preliminary data.</text>
</comment>
<sequence>MTGAADNGGRTAGGVRTAGFSAGPRRLVFPAMSARLTGREVEDHAKAQPHNDNKDMAPPSRGLRRFLPGVPDPTDAMPRPTAQEVFAGPAAKTGSCFRGKIRHPLPARLNRTGPGGPGRAFAVARPGSPGPRRQSMHPPTPCPHVTDQAPGAGLPLPATVSRNTPARETPTRIRAGEMGVENFSENFFGGGRRRDIGAGSADEDHQREGAITRPRSTMSNKC</sequence>
<organism evidence="2 3">
    <name type="scientific">Rhizobium halophytocola</name>
    <dbReference type="NCBI Taxonomy" id="735519"/>
    <lineage>
        <taxon>Bacteria</taxon>
        <taxon>Pseudomonadati</taxon>
        <taxon>Pseudomonadota</taxon>
        <taxon>Alphaproteobacteria</taxon>
        <taxon>Hyphomicrobiales</taxon>
        <taxon>Rhizobiaceae</taxon>
        <taxon>Rhizobium/Agrobacterium group</taxon>
        <taxon>Rhizobium</taxon>
    </lineage>
</organism>
<dbReference type="Proteomes" id="UP000759443">
    <property type="component" value="Unassembled WGS sequence"/>
</dbReference>
<feature type="compositionally biased region" description="Basic and acidic residues" evidence="1">
    <location>
        <begin position="192"/>
        <end position="210"/>
    </location>
</feature>
<keyword evidence="3" id="KW-1185">Reference proteome</keyword>
<feature type="compositionally biased region" description="Basic and acidic residues" evidence="1">
    <location>
        <begin position="38"/>
        <end position="55"/>
    </location>
</feature>
<evidence type="ECO:0000313" key="3">
    <source>
        <dbReference type="Proteomes" id="UP000759443"/>
    </source>
</evidence>
<protein>
    <submittedName>
        <fullName evidence="2">Uncharacterized protein</fullName>
    </submittedName>
</protein>